<dbReference type="EMBL" id="WIPF01000022">
    <property type="protein sequence ID" value="KAF3226740.1"/>
    <property type="molecule type" value="Genomic_DNA"/>
</dbReference>
<protein>
    <submittedName>
        <fullName evidence="3">Uncharacterized protein</fullName>
    </submittedName>
</protein>
<name>A0A6G1MC23_ORBOL</name>
<feature type="compositionally biased region" description="Basic and acidic residues" evidence="1">
    <location>
        <begin position="244"/>
        <end position="261"/>
    </location>
</feature>
<feature type="region of interest" description="Disordered" evidence="1">
    <location>
        <begin position="320"/>
        <end position="358"/>
    </location>
</feature>
<feature type="compositionally biased region" description="Low complexity" evidence="1">
    <location>
        <begin position="524"/>
        <end position="546"/>
    </location>
</feature>
<gene>
    <name evidence="3" type="ORF">TWF191_004563</name>
</gene>
<keyword evidence="2" id="KW-0732">Signal</keyword>
<feature type="compositionally biased region" description="Basic and acidic residues" evidence="1">
    <location>
        <begin position="320"/>
        <end position="333"/>
    </location>
</feature>
<feature type="compositionally biased region" description="Polar residues" evidence="1">
    <location>
        <begin position="666"/>
        <end position="680"/>
    </location>
</feature>
<feature type="signal peptide" evidence="2">
    <location>
        <begin position="1"/>
        <end position="18"/>
    </location>
</feature>
<reference evidence="3 4" key="1">
    <citation type="submission" date="2019-06" db="EMBL/GenBank/DDBJ databases">
        <authorList>
            <person name="Palmer J.M."/>
        </authorList>
    </citation>
    <scope>NUCLEOTIDE SEQUENCE [LARGE SCALE GENOMIC DNA]</scope>
    <source>
        <strain evidence="3 4">TWF191</strain>
    </source>
</reference>
<comment type="caution">
    <text evidence="3">The sequence shown here is derived from an EMBL/GenBank/DDBJ whole genome shotgun (WGS) entry which is preliminary data.</text>
</comment>
<evidence type="ECO:0000256" key="1">
    <source>
        <dbReference type="SAM" id="MobiDB-lite"/>
    </source>
</evidence>
<feature type="compositionally biased region" description="Acidic residues" evidence="1">
    <location>
        <begin position="653"/>
        <end position="662"/>
    </location>
</feature>
<evidence type="ECO:0000313" key="4">
    <source>
        <dbReference type="Proteomes" id="UP000483672"/>
    </source>
</evidence>
<feature type="region of interest" description="Disordered" evidence="1">
    <location>
        <begin position="244"/>
        <end position="299"/>
    </location>
</feature>
<feature type="compositionally biased region" description="Acidic residues" evidence="1">
    <location>
        <begin position="262"/>
        <end position="277"/>
    </location>
</feature>
<dbReference type="AlphaFoldDB" id="A0A6G1MC23"/>
<organism evidence="3 4">
    <name type="scientific">Orbilia oligospora</name>
    <name type="common">Nematode-trapping fungus</name>
    <name type="synonym">Arthrobotrys oligospora</name>
    <dbReference type="NCBI Taxonomy" id="2813651"/>
    <lineage>
        <taxon>Eukaryota</taxon>
        <taxon>Fungi</taxon>
        <taxon>Dikarya</taxon>
        <taxon>Ascomycota</taxon>
        <taxon>Pezizomycotina</taxon>
        <taxon>Orbiliomycetes</taxon>
        <taxon>Orbiliales</taxon>
        <taxon>Orbiliaceae</taxon>
        <taxon>Orbilia</taxon>
    </lineage>
</organism>
<feature type="chain" id="PRO_5041133308" evidence="2">
    <location>
        <begin position="19"/>
        <end position="680"/>
    </location>
</feature>
<evidence type="ECO:0000313" key="3">
    <source>
        <dbReference type="EMBL" id="KAF3226740.1"/>
    </source>
</evidence>
<feature type="region of interest" description="Disordered" evidence="1">
    <location>
        <begin position="499"/>
        <end position="546"/>
    </location>
</feature>
<feature type="region of interest" description="Disordered" evidence="1">
    <location>
        <begin position="623"/>
        <end position="680"/>
    </location>
</feature>
<accession>A0A6G1MC23</accession>
<proteinExistence type="predicted"/>
<sequence length="680" mass="77895">MPFYLHLLLLLSTPPTTAYYTIFLREIGPEWFMSFNYFLTGTNLHPRSPSPTSCHEVAISHHRDPITALGIYNPPEELPISALAVFPYKTPQCGKLTPSGAAINFKGPPTFIVVLDPGDLYGLSVVDVEKLGVEWYRGAIQPLNLTAERVDPDGLLYGLQDYGRSGVYIWEGREEDGYREPEWRTWVPGVVGKVVEPMRFLRDVDVRHDRMGYIYVRDLMERYLRPDMRELKDNITPWIQGSIEKRKEKKEEQRGKKKGEGNDEDEDGEDGEDDDYGNGEKTDVRIKGKGKGYPTLRGPLYGEKDRTSWLIKGNWYTKEDNTPLRRSNEEARRQGRKKVREPGPEKGKRGWTLVFKGPKPGSIPGMEYYDLEEPIQLDLDSSLEDIDILEEEEEGLEDGTVVNDDDNRYQTILSSADLLRPRHRMEGFQDEPQIAIELEDGGEDCDGEADDYNANDEWEERYSQNLQSEFILELVPENYNTNEQQPDLGNVLPESDIQQTTAEELKQEEEEKAAMAEEPDTSSNLVNILNNNNNDNNNDNNNNNNNNVNVAANVINEQLQALARLQNPNINDPEVALRAQELQMLSQSEMLDNINPFWYSSTVRDRDRNNININRMPGINIEDRMEGHASTTSNRWRNPAGGQRLQLSRSLEDYQDYEDYEDPQGRNLNNRPSARGRNTP</sequence>
<dbReference type="Proteomes" id="UP000483672">
    <property type="component" value="Unassembled WGS sequence"/>
</dbReference>
<evidence type="ECO:0000256" key="2">
    <source>
        <dbReference type="SAM" id="SignalP"/>
    </source>
</evidence>